<dbReference type="EMBL" id="VSRR010000145">
    <property type="protein sequence ID" value="MPC11107.1"/>
    <property type="molecule type" value="Genomic_DNA"/>
</dbReference>
<dbReference type="AlphaFoldDB" id="A0A5B7CN77"/>
<reference evidence="1 2" key="1">
    <citation type="submission" date="2019-05" db="EMBL/GenBank/DDBJ databases">
        <title>Another draft genome of Portunus trituberculatus and its Hox gene families provides insights of decapod evolution.</title>
        <authorList>
            <person name="Jeong J.-H."/>
            <person name="Song I."/>
            <person name="Kim S."/>
            <person name="Choi T."/>
            <person name="Kim D."/>
            <person name="Ryu S."/>
            <person name="Kim W."/>
        </authorList>
    </citation>
    <scope>NUCLEOTIDE SEQUENCE [LARGE SCALE GENOMIC DNA]</scope>
    <source>
        <tissue evidence="1">Muscle</tissue>
    </source>
</reference>
<sequence>MLCHSMMHYRYFGACHIKRAYQAFIRSVEILINKVTEERMPSSEMGKNCLLIMSSMTTLVNLKCMEKTLPHQEISGKGSKANTNIRR</sequence>
<gene>
    <name evidence="1" type="ORF">E2C01_003759</name>
</gene>
<proteinExistence type="predicted"/>
<evidence type="ECO:0000313" key="1">
    <source>
        <dbReference type="EMBL" id="MPC11107.1"/>
    </source>
</evidence>
<accession>A0A5B7CN77</accession>
<comment type="caution">
    <text evidence="1">The sequence shown here is derived from an EMBL/GenBank/DDBJ whole genome shotgun (WGS) entry which is preliminary data.</text>
</comment>
<name>A0A5B7CN77_PORTR</name>
<evidence type="ECO:0000313" key="2">
    <source>
        <dbReference type="Proteomes" id="UP000324222"/>
    </source>
</evidence>
<keyword evidence="2" id="KW-1185">Reference proteome</keyword>
<dbReference type="Proteomes" id="UP000324222">
    <property type="component" value="Unassembled WGS sequence"/>
</dbReference>
<protein>
    <submittedName>
        <fullName evidence="1">Uncharacterized protein</fullName>
    </submittedName>
</protein>
<organism evidence="1 2">
    <name type="scientific">Portunus trituberculatus</name>
    <name type="common">Swimming crab</name>
    <name type="synonym">Neptunus trituberculatus</name>
    <dbReference type="NCBI Taxonomy" id="210409"/>
    <lineage>
        <taxon>Eukaryota</taxon>
        <taxon>Metazoa</taxon>
        <taxon>Ecdysozoa</taxon>
        <taxon>Arthropoda</taxon>
        <taxon>Crustacea</taxon>
        <taxon>Multicrustacea</taxon>
        <taxon>Malacostraca</taxon>
        <taxon>Eumalacostraca</taxon>
        <taxon>Eucarida</taxon>
        <taxon>Decapoda</taxon>
        <taxon>Pleocyemata</taxon>
        <taxon>Brachyura</taxon>
        <taxon>Eubrachyura</taxon>
        <taxon>Portunoidea</taxon>
        <taxon>Portunidae</taxon>
        <taxon>Portuninae</taxon>
        <taxon>Portunus</taxon>
    </lineage>
</organism>